<proteinExistence type="predicted"/>
<name>A0A4Y2NZI8_ARAVE</name>
<evidence type="ECO:0000313" key="2">
    <source>
        <dbReference type="Proteomes" id="UP000499080"/>
    </source>
</evidence>
<gene>
    <name evidence="1" type="ORF">AVEN_273483_1</name>
</gene>
<keyword evidence="2" id="KW-1185">Reference proteome</keyword>
<accession>A0A4Y2NZI8</accession>
<sequence length="96" mass="10909">MPLGLIHHPGSLSRHGFSATNTALSTSWELPEMNPVCNERAPCNGSRFAFIASKQHNLIFTSKSLSRPGRHQRRHVYIPLASRASHQVRRFQFFII</sequence>
<organism evidence="1 2">
    <name type="scientific">Araneus ventricosus</name>
    <name type="common">Orbweaver spider</name>
    <name type="synonym">Epeira ventricosa</name>
    <dbReference type="NCBI Taxonomy" id="182803"/>
    <lineage>
        <taxon>Eukaryota</taxon>
        <taxon>Metazoa</taxon>
        <taxon>Ecdysozoa</taxon>
        <taxon>Arthropoda</taxon>
        <taxon>Chelicerata</taxon>
        <taxon>Arachnida</taxon>
        <taxon>Araneae</taxon>
        <taxon>Araneomorphae</taxon>
        <taxon>Entelegynae</taxon>
        <taxon>Araneoidea</taxon>
        <taxon>Araneidae</taxon>
        <taxon>Araneus</taxon>
    </lineage>
</organism>
<dbReference type="EMBL" id="BGPR01130074">
    <property type="protein sequence ID" value="GBN43740.1"/>
    <property type="molecule type" value="Genomic_DNA"/>
</dbReference>
<dbReference type="AlphaFoldDB" id="A0A4Y2NZI8"/>
<protein>
    <submittedName>
        <fullName evidence="1">Uncharacterized protein</fullName>
    </submittedName>
</protein>
<dbReference type="Proteomes" id="UP000499080">
    <property type="component" value="Unassembled WGS sequence"/>
</dbReference>
<reference evidence="1 2" key="1">
    <citation type="journal article" date="2019" name="Sci. Rep.">
        <title>Orb-weaving spider Araneus ventricosus genome elucidates the spidroin gene catalogue.</title>
        <authorList>
            <person name="Kono N."/>
            <person name="Nakamura H."/>
            <person name="Ohtoshi R."/>
            <person name="Moran D.A.P."/>
            <person name="Shinohara A."/>
            <person name="Yoshida Y."/>
            <person name="Fujiwara M."/>
            <person name="Mori M."/>
            <person name="Tomita M."/>
            <person name="Arakawa K."/>
        </authorList>
    </citation>
    <scope>NUCLEOTIDE SEQUENCE [LARGE SCALE GENOMIC DNA]</scope>
</reference>
<comment type="caution">
    <text evidence="1">The sequence shown here is derived from an EMBL/GenBank/DDBJ whole genome shotgun (WGS) entry which is preliminary data.</text>
</comment>
<evidence type="ECO:0000313" key="1">
    <source>
        <dbReference type="EMBL" id="GBN43740.1"/>
    </source>
</evidence>